<evidence type="ECO:0000256" key="1">
    <source>
        <dbReference type="SAM" id="MobiDB-lite"/>
    </source>
</evidence>
<dbReference type="PANTHER" id="PTHR37829:SF3">
    <property type="entry name" value="PROTEIN JAYE-RELATED"/>
    <property type="match status" value="1"/>
</dbReference>
<feature type="compositionally biased region" description="Basic and acidic residues" evidence="1">
    <location>
        <begin position="174"/>
        <end position="183"/>
    </location>
</feature>
<feature type="domain" description="Baseplate protein J-like barrel" evidence="3">
    <location>
        <begin position="95"/>
        <end position="174"/>
    </location>
</feature>
<comment type="caution">
    <text evidence="4">The sequence shown here is derived from an EMBL/GenBank/DDBJ whole genome shotgun (WGS) entry which is preliminary data.</text>
</comment>
<evidence type="ECO:0000313" key="5">
    <source>
        <dbReference type="Proteomes" id="UP001595978"/>
    </source>
</evidence>
<name>A0ABW0R9V7_9BACL</name>
<reference evidence="5" key="1">
    <citation type="journal article" date="2019" name="Int. J. Syst. Evol. Microbiol.">
        <title>The Global Catalogue of Microorganisms (GCM) 10K type strain sequencing project: providing services to taxonomists for standard genome sequencing and annotation.</title>
        <authorList>
            <consortium name="The Broad Institute Genomics Platform"/>
            <consortium name="The Broad Institute Genome Sequencing Center for Infectious Disease"/>
            <person name="Wu L."/>
            <person name="Ma J."/>
        </authorList>
    </citation>
    <scope>NUCLEOTIDE SEQUENCE [LARGE SCALE GENOMIC DNA]</scope>
    <source>
        <strain evidence="5">CCUG 56331</strain>
    </source>
</reference>
<feature type="region of interest" description="Disordered" evidence="1">
    <location>
        <begin position="164"/>
        <end position="183"/>
    </location>
</feature>
<protein>
    <submittedName>
        <fullName evidence="4">Baseplate J/gp47 family protein</fullName>
    </submittedName>
</protein>
<dbReference type="InterPro" id="IPR006949">
    <property type="entry name" value="Barrel_Baseplate_J-like"/>
</dbReference>
<dbReference type="Proteomes" id="UP001595978">
    <property type="component" value="Unassembled WGS sequence"/>
</dbReference>
<gene>
    <name evidence="4" type="ORF">ACFPOH_07315</name>
</gene>
<dbReference type="Pfam" id="PF04865">
    <property type="entry name" value="Baseplate_J"/>
    <property type="match status" value="1"/>
</dbReference>
<keyword evidence="2" id="KW-0812">Transmembrane</keyword>
<evidence type="ECO:0000256" key="2">
    <source>
        <dbReference type="SAM" id="Phobius"/>
    </source>
</evidence>
<dbReference type="EMBL" id="JBHSNQ010000058">
    <property type="protein sequence ID" value="MFC5541572.1"/>
    <property type="molecule type" value="Genomic_DNA"/>
</dbReference>
<keyword evidence="2" id="KW-0472">Membrane</keyword>
<accession>A0ABW0R9V7</accession>
<keyword evidence="2" id="KW-1133">Transmembrane helix</keyword>
<feature type="transmembrane region" description="Helical" evidence="2">
    <location>
        <begin position="38"/>
        <end position="57"/>
    </location>
</feature>
<evidence type="ECO:0000313" key="4">
    <source>
        <dbReference type="EMBL" id="MFC5541572.1"/>
    </source>
</evidence>
<dbReference type="RefSeq" id="WP_390309269.1">
    <property type="nucleotide sequence ID" value="NZ_JBHSNQ010000058.1"/>
</dbReference>
<dbReference type="PANTHER" id="PTHR37829">
    <property type="entry name" value="PHAGE-LIKE ELEMENT PBSX PROTEIN XKDT"/>
    <property type="match status" value="1"/>
</dbReference>
<keyword evidence="5" id="KW-1185">Reference proteome</keyword>
<proteinExistence type="predicted"/>
<sequence>MLDKNGFKRKTYDDLLNDMSAKAKELFGADANVSEKSVLGILIRIMAWFLSLAWMAIEQVYHAAFRKSAEGVQLDKLLPLAGITRLTAEYATGEVTLTGTPGHTVQSGFLVSKGDIQFETIEDVTLDENGEGTVKIICTEIGPIGNVEANTITEIVNPDANVTAVTNEKPTSGGRDKETDQEARERADITVEGLGSGTTAAIRAELLKVPGIRAARVLENYEDEPDQFGTPPRSIHAIVLGGEDEEIGRAILNKKGAGIRPHGSTFVYVDDLSGDVKKVGFTRASEVNLFARVNVKADNTFQSDGVEQIKNALVKYIGGADTNGQMLPGLNMGEMVYIFQAAKTIALNVQGIVDVDLEFSKDGATYSSENIEIAINEVAQISADDIEVTVNV</sequence>
<evidence type="ECO:0000259" key="3">
    <source>
        <dbReference type="Pfam" id="PF04865"/>
    </source>
</evidence>
<organism evidence="4 5">
    <name type="scientific">Ureibacillus suwonensis</name>
    <dbReference type="NCBI Taxonomy" id="313007"/>
    <lineage>
        <taxon>Bacteria</taxon>
        <taxon>Bacillati</taxon>
        <taxon>Bacillota</taxon>
        <taxon>Bacilli</taxon>
        <taxon>Bacillales</taxon>
        <taxon>Caryophanaceae</taxon>
        <taxon>Ureibacillus</taxon>
    </lineage>
</organism>
<dbReference type="InterPro" id="IPR052399">
    <property type="entry name" value="Phage_Baseplate_Assmbl_Protein"/>
</dbReference>